<reference evidence="7 8" key="1">
    <citation type="submission" date="2019-07" db="EMBL/GenBank/DDBJ databases">
        <title>Tepidimonas aquatica CLN-1 draft genome.</title>
        <authorList>
            <person name="Da Costa M.S."/>
            <person name="Froufe H.J.C."/>
            <person name="Egas C."/>
            <person name="Albuquerque L."/>
        </authorList>
    </citation>
    <scope>NUCLEOTIDE SEQUENCE [LARGE SCALE GENOMIC DNA]</scope>
    <source>
        <strain evidence="7 8">CLN-1</strain>
    </source>
</reference>
<comment type="caution">
    <text evidence="7">The sequence shown here is derived from an EMBL/GenBank/DDBJ whole genome shotgun (WGS) entry which is preliminary data.</text>
</comment>
<evidence type="ECO:0000256" key="5">
    <source>
        <dbReference type="SAM" id="MobiDB-lite"/>
    </source>
</evidence>
<dbReference type="EMBL" id="VJNA01000022">
    <property type="protein sequence ID" value="TSE23412.1"/>
    <property type="molecule type" value="Genomic_DNA"/>
</dbReference>
<dbReference type="Gene3D" id="3.30.1330.60">
    <property type="entry name" value="OmpA-like domain"/>
    <property type="match status" value="1"/>
</dbReference>
<evidence type="ECO:0000256" key="4">
    <source>
        <dbReference type="PROSITE-ProRule" id="PRU00473"/>
    </source>
</evidence>
<dbReference type="PROSITE" id="PS51123">
    <property type="entry name" value="OMPA_2"/>
    <property type="match status" value="1"/>
</dbReference>
<keyword evidence="3" id="KW-0998">Cell outer membrane</keyword>
<dbReference type="AlphaFoldDB" id="A0A554WIL2"/>
<comment type="subcellular location">
    <subcellularLocation>
        <location evidence="1">Cell outer membrane</location>
    </subcellularLocation>
</comment>
<dbReference type="InterPro" id="IPR006665">
    <property type="entry name" value="OmpA-like"/>
</dbReference>
<dbReference type="SUPFAM" id="SSF103088">
    <property type="entry name" value="OmpA-like"/>
    <property type="match status" value="1"/>
</dbReference>
<sequence>MPSAPTTTAPPAPAAPQKFTFQSDALFDFDQAVLRADGKAKLDELVTKIKATNLEVAIAVGHTDSVGSEAYNERLSLRRAEAVKAYLVSKGIPADKVRTEGRGEREPVADNATPEGRAKNRRVEVTIIETRPRTP</sequence>
<feature type="compositionally biased region" description="Basic and acidic residues" evidence="5">
    <location>
        <begin position="97"/>
        <end position="108"/>
    </location>
</feature>
<protein>
    <submittedName>
        <fullName evidence="7">Outer membrane protein A</fullName>
    </submittedName>
</protein>
<keyword evidence="2 4" id="KW-0472">Membrane</keyword>
<evidence type="ECO:0000313" key="8">
    <source>
        <dbReference type="Proteomes" id="UP000318554"/>
    </source>
</evidence>
<gene>
    <name evidence="7" type="primary">ompA</name>
    <name evidence="7" type="ORF">Taqua_01808</name>
</gene>
<keyword evidence="8" id="KW-1185">Reference proteome</keyword>
<dbReference type="CDD" id="cd07185">
    <property type="entry name" value="OmpA_C-like"/>
    <property type="match status" value="1"/>
</dbReference>
<organism evidence="7 8">
    <name type="scientific">Tepidimonas aquatica</name>
    <dbReference type="NCBI Taxonomy" id="247482"/>
    <lineage>
        <taxon>Bacteria</taxon>
        <taxon>Pseudomonadati</taxon>
        <taxon>Pseudomonadota</taxon>
        <taxon>Betaproteobacteria</taxon>
        <taxon>Burkholderiales</taxon>
        <taxon>Tepidimonas</taxon>
    </lineage>
</organism>
<dbReference type="PRINTS" id="PR01021">
    <property type="entry name" value="OMPADOMAIN"/>
</dbReference>
<accession>A0A554WIL2</accession>
<dbReference type="InterPro" id="IPR050330">
    <property type="entry name" value="Bact_OuterMem_StrucFunc"/>
</dbReference>
<evidence type="ECO:0000313" key="7">
    <source>
        <dbReference type="EMBL" id="TSE23412.1"/>
    </source>
</evidence>
<name>A0A554WIL2_9BURK</name>
<dbReference type="PRINTS" id="PR01023">
    <property type="entry name" value="NAFLGMOTY"/>
</dbReference>
<dbReference type="GO" id="GO:0009279">
    <property type="term" value="C:cell outer membrane"/>
    <property type="evidence" value="ECO:0007669"/>
    <property type="project" value="UniProtKB-SubCell"/>
</dbReference>
<dbReference type="InterPro" id="IPR006664">
    <property type="entry name" value="OMP_bac"/>
</dbReference>
<evidence type="ECO:0000256" key="1">
    <source>
        <dbReference type="ARBA" id="ARBA00004442"/>
    </source>
</evidence>
<evidence type="ECO:0000259" key="6">
    <source>
        <dbReference type="PROSITE" id="PS51123"/>
    </source>
</evidence>
<dbReference type="PANTHER" id="PTHR30329:SF21">
    <property type="entry name" value="LIPOPROTEIN YIAD-RELATED"/>
    <property type="match status" value="1"/>
</dbReference>
<dbReference type="Proteomes" id="UP000318554">
    <property type="component" value="Unassembled WGS sequence"/>
</dbReference>
<evidence type="ECO:0000256" key="2">
    <source>
        <dbReference type="ARBA" id="ARBA00023136"/>
    </source>
</evidence>
<evidence type="ECO:0000256" key="3">
    <source>
        <dbReference type="ARBA" id="ARBA00023237"/>
    </source>
</evidence>
<dbReference type="Pfam" id="PF00691">
    <property type="entry name" value="OmpA"/>
    <property type="match status" value="1"/>
</dbReference>
<proteinExistence type="predicted"/>
<feature type="domain" description="OmpA-like" evidence="6">
    <location>
        <begin position="14"/>
        <end position="131"/>
    </location>
</feature>
<feature type="region of interest" description="Disordered" evidence="5">
    <location>
        <begin position="97"/>
        <end position="121"/>
    </location>
</feature>
<dbReference type="PANTHER" id="PTHR30329">
    <property type="entry name" value="STATOR ELEMENT OF FLAGELLAR MOTOR COMPLEX"/>
    <property type="match status" value="1"/>
</dbReference>
<dbReference type="InterPro" id="IPR036737">
    <property type="entry name" value="OmpA-like_sf"/>
</dbReference>